<dbReference type="AlphaFoldDB" id="A0A812M1E3"/>
<dbReference type="InterPro" id="IPR002656">
    <property type="entry name" value="Acyl_transf_3_dom"/>
</dbReference>
<feature type="transmembrane region" description="Helical" evidence="1">
    <location>
        <begin position="857"/>
        <end position="874"/>
    </location>
</feature>
<reference evidence="3" key="1">
    <citation type="submission" date="2021-02" db="EMBL/GenBank/DDBJ databases">
        <authorList>
            <person name="Dougan E. K."/>
            <person name="Rhodes N."/>
            <person name="Thang M."/>
            <person name="Chan C."/>
        </authorList>
    </citation>
    <scope>NUCLEOTIDE SEQUENCE</scope>
</reference>
<feature type="domain" description="Acyltransferase 3" evidence="2">
    <location>
        <begin position="189"/>
        <end position="527"/>
    </location>
</feature>
<keyword evidence="1" id="KW-1133">Transmembrane helix</keyword>
<feature type="transmembrane region" description="Helical" evidence="1">
    <location>
        <begin position="327"/>
        <end position="351"/>
    </location>
</feature>
<dbReference type="InterPro" id="IPR036259">
    <property type="entry name" value="MFS_trans_sf"/>
</dbReference>
<gene>
    <name evidence="3" type="ORF">SNAT2548_LOCUS12291</name>
</gene>
<feature type="transmembrane region" description="Helical" evidence="1">
    <location>
        <begin position="654"/>
        <end position="673"/>
    </location>
</feature>
<feature type="transmembrane region" description="Helical" evidence="1">
    <location>
        <begin position="694"/>
        <end position="714"/>
    </location>
</feature>
<dbReference type="Gene3D" id="1.20.1250.20">
    <property type="entry name" value="MFS general substrate transporter like domains"/>
    <property type="match status" value="1"/>
</dbReference>
<proteinExistence type="predicted"/>
<dbReference type="GO" id="GO:0016747">
    <property type="term" value="F:acyltransferase activity, transferring groups other than amino-acyl groups"/>
    <property type="evidence" value="ECO:0007669"/>
    <property type="project" value="InterPro"/>
</dbReference>
<evidence type="ECO:0000313" key="4">
    <source>
        <dbReference type="Proteomes" id="UP000604046"/>
    </source>
</evidence>
<keyword evidence="1" id="KW-0812">Transmembrane</keyword>
<keyword evidence="1" id="KW-0472">Membrane</keyword>
<evidence type="ECO:0000259" key="2">
    <source>
        <dbReference type="Pfam" id="PF01757"/>
    </source>
</evidence>
<feature type="transmembrane region" description="Helical" evidence="1">
    <location>
        <begin position="886"/>
        <end position="907"/>
    </location>
</feature>
<feature type="transmembrane region" description="Helical" evidence="1">
    <location>
        <begin position="824"/>
        <end position="845"/>
    </location>
</feature>
<dbReference type="EMBL" id="CAJNDS010001169">
    <property type="protein sequence ID" value="CAE7250378.1"/>
    <property type="molecule type" value="Genomic_DNA"/>
</dbReference>
<dbReference type="Pfam" id="PF01757">
    <property type="entry name" value="Acyl_transf_3"/>
    <property type="match status" value="1"/>
</dbReference>
<comment type="caution">
    <text evidence="3">The sequence shown here is derived from an EMBL/GenBank/DDBJ whole genome shotgun (WGS) entry which is preliminary data.</text>
</comment>
<dbReference type="SUPFAM" id="SSF103473">
    <property type="entry name" value="MFS general substrate transporter"/>
    <property type="match status" value="1"/>
</dbReference>
<evidence type="ECO:0000256" key="1">
    <source>
        <dbReference type="SAM" id="Phobius"/>
    </source>
</evidence>
<sequence>MLIVAVSPTRKAVQDTVVMLFGEPVGSTILVLPHDQRPQCRSGVPYHSYPSMYRLTFLNLAVASSIFNQANRTVGGKCLDIEIEDASSRVVQLLQTDSRAVRQQRLHEKDEGGKAQQDPELPAALLPLLSQLWLPLLVGMVLFGLKTSTTSSTGPSKTQVPALTGLRFVTALWIFAEHSSMQPLTGGGTFLVLSGCILSMSRIRAGADADNFLLSSPITAGRFLLMRAARLYPLYFVVLSLRDVWHAALSKPVTAFSLLLQPLHVIRHCISTFASLAVENPREVLLLNGIPGTVSTYWFMHTVMFLYVLYPLLEYCLLRPATSGTRLLAVGAVCCLAKLLIVGWATSILAKGGFEVGDYWYQHDLGFFGRVPWYSFAPFRLPDFALGMLVPHVAKYFSPGSVAVKVADLLLILYVVLALVPKNSYVYLWTDLDLQCPLMAFVMWSLCFGRCESMLGQLLASKWLVEFGTVAYGIYVFQEPLMTMMGVYYPGDVDGLPGTCRLHNTCFPWFQYTWRGCSSLCMTFLLLLAMAISGFYLVEEPARKAAFSLCISREFKLRWLQASDVIRSFVQMITYAWPIPLSISLVRMWGLGPLASGFFLSFDQIGNVLGMTLGGRLREVSWETKRTFIVLCPLSAAGFSLVLSYVVLESSSDAFVGACLLRLVIGLLQGLALTNSVVTRQLTPGDEQVSLSMWVNLAWTGGVAVGGGLAWAAAEVSGTRRAEAVSSVGRAAVESSQCCVICSVLLVLTACLLAFSLPSAHQDPAQHEQSVEEEVLTKPKRNNSSSVAMWGVLCIFIAAVEYTGVEVATSMLLETQFAWPVDSISAGVDVVFALATIGSLVLLPLRSSGLLSDRQMLYGMGLIALVASFAFFDFTRGPLALLTADVAIYTCVLCAVGIAEGLTFMQITPNGLQATEKLVFYMYIADSLGKATAPPIARWILGTHGRNVYALYQVTLLLLNGFTTLKIV</sequence>
<feature type="transmembrane region" description="Helical" evidence="1">
    <location>
        <begin position="627"/>
        <end position="648"/>
    </location>
</feature>
<feature type="transmembrane region" description="Helical" evidence="1">
    <location>
        <begin position="787"/>
        <end position="804"/>
    </location>
</feature>
<name>A0A812M1E3_9DINO</name>
<evidence type="ECO:0000313" key="3">
    <source>
        <dbReference type="EMBL" id="CAE7250378.1"/>
    </source>
</evidence>
<feature type="transmembrane region" description="Helical" evidence="1">
    <location>
        <begin position="298"/>
        <end position="318"/>
    </location>
</feature>
<feature type="transmembrane region" description="Helical" evidence="1">
    <location>
        <begin position="402"/>
        <end position="420"/>
    </location>
</feature>
<protein>
    <recommendedName>
        <fullName evidence="2">Acyltransferase 3 domain-containing protein</fullName>
    </recommendedName>
</protein>
<dbReference type="OrthoDB" id="420337at2759"/>
<feature type="transmembrane region" description="Helical" evidence="1">
    <location>
        <begin position="734"/>
        <end position="757"/>
    </location>
</feature>
<accession>A0A812M1E3</accession>
<keyword evidence="4" id="KW-1185">Reference proteome</keyword>
<organism evidence="3 4">
    <name type="scientific">Symbiodinium natans</name>
    <dbReference type="NCBI Taxonomy" id="878477"/>
    <lineage>
        <taxon>Eukaryota</taxon>
        <taxon>Sar</taxon>
        <taxon>Alveolata</taxon>
        <taxon>Dinophyceae</taxon>
        <taxon>Suessiales</taxon>
        <taxon>Symbiodiniaceae</taxon>
        <taxon>Symbiodinium</taxon>
    </lineage>
</organism>
<dbReference type="Proteomes" id="UP000604046">
    <property type="component" value="Unassembled WGS sequence"/>
</dbReference>
<feature type="transmembrane region" description="Helical" evidence="1">
    <location>
        <begin position="512"/>
        <end position="538"/>
    </location>
</feature>